<dbReference type="Pfam" id="PF01584">
    <property type="entry name" value="CheW"/>
    <property type="match status" value="1"/>
</dbReference>
<dbReference type="SMART" id="SM00260">
    <property type="entry name" value="CheW"/>
    <property type="match status" value="1"/>
</dbReference>
<dbReference type="RefSeq" id="WP_151134502.1">
    <property type="nucleotide sequence ID" value="NZ_VZUS01000001.1"/>
</dbReference>
<dbReference type="EMBL" id="VZUS01000001">
    <property type="protein sequence ID" value="KAB1186629.1"/>
    <property type="molecule type" value="Genomic_DNA"/>
</dbReference>
<feature type="domain" description="CheW-like" evidence="1">
    <location>
        <begin position="19"/>
        <end position="163"/>
    </location>
</feature>
<evidence type="ECO:0000259" key="1">
    <source>
        <dbReference type="PROSITE" id="PS50851"/>
    </source>
</evidence>
<dbReference type="Gene3D" id="2.40.50.180">
    <property type="entry name" value="CheA-289, Domain 4"/>
    <property type="match status" value="1"/>
</dbReference>
<organism evidence="2">
    <name type="scientific">Haloferax sp. CBA1149</name>
    <dbReference type="NCBI Taxonomy" id="2650753"/>
    <lineage>
        <taxon>Archaea</taxon>
        <taxon>Methanobacteriati</taxon>
        <taxon>Methanobacteriota</taxon>
        <taxon>Stenosarchaea group</taxon>
        <taxon>Halobacteria</taxon>
        <taxon>Halobacteriales</taxon>
        <taxon>Haloferacaceae</taxon>
        <taxon>Haloferax</taxon>
    </lineage>
</organism>
<proteinExistence type="predicted"/>
<evidence type="ECO:0000313" key="2">
    <source>
        <dbReference type="EMBL" id="KAB1186629.1"/>
    </source>
</evidence>
<dbReference type="AlphaFoldDB" id="A0A643JRU9"/>
<dbReference type="GO" id="GO:0006935">
    <property type="term" value="P:chemotaxis"/>
    <property type="evidence" value="ECO:0007669"/>
    <property type="project" value="InterPro"/>
</dbReference>
<protein>
    <recommendedName>
        <fullName evidence="1">CheW-like domain-containing protein</fullName>
    </recommendedName>
</protein>
<comment type="caution">
    <text evidence="2">The sequence shown here is derived from an EMBL/GenBank/DDBJ whole genome shotgun (WGS) entry which is preliminary data.</text>
</comment>
<dbReference type="InterPro" id="IPR036061">
    <property type="entry name" value="CheW-like_dom_sf"/>
</dbReference>
<accession>A0A643JRU9</accession>
<dbReference type="InterPro" id="IPR002545">
    <property type="entry name" value="CheW-lke_dom"/>
</dbReference>
<reference evidence="2" key="1">
    <citation type="submission" date="2019-09" db="EMBL/GenBank/DDBJ databases">
        <title>Genomic analysis of Haloferax sp. CBA1149.</title>
        <authorList>
            <person name="Roh S.W."/>
        </authorList>
    </citation>
    <scope>NUCLEOTIDE SEQUENCE</scope>
    <source>
        <strain evidence="2">CBA1149</strain>
    </source>
</reference>
<dbReference type="GO" id="GO:0007165">
    <property type="term" value="P:signal transduction"/>
    <property type="evidence" value="ECO:0007669"/>
    <property type="project" value="InterPro"/>
</dbReference>
<sequence length="167" mass="18296">MSEQSADVGGGDTVAPESVIEFLEFRLDGDRYALELGRVGQVIWKPAITRVPNAPNGIYGSATVEGDVAVAVDTYAVVDCERPFSDPEDAYLVLLDRQETPQLVGLLVEAVDGIYRHHVDTVSQLTDGDVPLDDRWFRAVIEDGETPDIHVFDSHQLIAAIHPLEAR</sequence>
<dbReference type="SUPFAM" id="SSF50341">
    <property type="entry name" value="CheW-like"/>
    <property type="match status" value="1"/>
</dbReference>
<gene>
    <name evidence="2" type="ORF">Hfx1149_00715</name>
</gene>
<dbReference type="PROSITE" id="PS50851">
    <property type="entry name" value="CHEW"/>
    <property type="match status" value="1"/>
</dbReference>
<name>A0A643JRU9_9EURY</name>